<keyword evidence="7" id="KW-0812">Transmembrane</keyword>
<dbReference type="CDD" id="cd08603">
    <property type="entry name" value="GDPD_SHV3_repeat_1"/>
    <property type="match status" value="1"/>
</dbReference>
<dbReference type="SUPFAM" id="SSF103511">
    <property type="entry name" value="Chlorophyll a-b binding protein"/>
    <property type="match status" value="1"/>
</dbReference>
<dbReference type="GO" id="GO:0006629">
    <property type="term" value="P:lipid metabolic process"/>
    <property type="evidence" value="ECO:0007669"/>
    <property type="project" value="InterPro"/>
</dbReference>
<feature type="chain" id="PRO_5024275736" description="glycerophosphodiester phosphodiesterase" evidence="8">
    <location>
        <begin position="18"/>
        <end position="814"/>
    </location>
</feature>
<evidence type="ECO:0000256" key="6">
    <source>
        <dbReference type="ARBA" id="ARBA00047512"/>
    </source>
</evidence>
<keyword evidence="2 8" id="KW-0732">Signal</keyword>
<dbReference type="CDD" id="cd08604">
    <property type="entry name" value="GDPD_SHV3_repeat_2"/>
    <property type="match status" value="1"/>
</dbReference>
<dbReference type="InterPro" id="IPR017946">
    <property type="entry name" value="PLC-like_Pdiesterase_TIM-brl"/>
</dbReference>
<dbReference type="FunFam" id="3.20.20.190:FF:000013">
    <property type="entry name" value="Glycerophosphodiester phosphodiesterase GDPDL3"/>
    <property type="match status" value="1"/>
</dbReference>
<dbReference type="Proteomes" id="UP000243459">
    <property type="component" value="Chromosome 5"/>
</dbReference>
<dbReference type="Pfam" id="PF03009">
    <property type="entry name" value="GDPD"/>
    <property type="match status" value="1"/>
</dbReference>
<keyword evidence="11" id="KW-1185">Reference proteome</keyword>
<dbReference type="Gramene" id="ONK70304">
    <property type="protein sequence ID" value="ONK70304"/>
    <property type="gene ID" value="A4U43_C05F32350"/>
</dbReference>
<dbReference type="PANTHER" id="PTHR43620">
    <property type="entry name" value="GLYCEROPHOSPHORYL DIESTER PHOSPHODIESTERASE"/>
    <property type="match status" value="1"/>
</dbReference>
<dbReference type="FunFam" id="3.20.20.190:FF:000011">
    <property type="entry name" value="Glycerophosphodiester phosphodiesterase GDPDL3"/>
    <property type="match status" value="1"/>
</dbReference>
<keyword evidence="5" id="KW-0325">Glycoprotein</keyword>
<gene>
    <name evidence="10" type="ORF">A4U43_C05F32350</name>
</gene>
<feature type="domain" description="GP-PDE" evidence="9">
    <location>
        <begin position="37"/>
        <end position="335"/>
    </location>
</feature>
<dbReference type="PROSITE" id="PS51704">
    <property type="entry name" value="GP_PDE"/>
    <property type="match status" value="2"/>
</dbReference>
<name>A0A5P1EWT0_ASPOF</name>
<evidence type="ECO:0000256" key="2">
    <source>
        <dbReference type="ARBA" id="ARBA00022729"/>
    </source>
</evidence>
<evidence type="ECO:0000313" key="10">
    <source>
        <dbReference type="EMBL" id="ONK70304.1"/>
    </source>
</evidence>
<dbReference type="InterPro" id="IPR030395">
    <property type="entry name" value="GP_PDE_dom"/>
</dbReference>
<dbReference type="GO" id="GO:0008889">
    <property type="term" value="F:glycerophosphodiester phosphodiesterase activity"/>
    <property type="evidence" value="ECO:0007669"/>
    <property type="project" value="UniProtKB-EC"/>
</dbReference>
<comment type="catalytic activity">
    <reaction evidence="6">
        <text>a sn-glycero-3-phosphodiester + H2O = an alcohol + sn-glycerol 3-phosphate + H(+)</text>
        <dbReference type="Rhea" id="RHEA:12969"/>
        <dbReference type="ChEBI" id="CHEBI:15377"/>
        <dbReference type="ChEBI" id="CHEBI:15378"/>
        <dbReference type="ChEBI" id="CHEBI:30879"/>
        <dbReference type="ChEBI" id="CHEBI:57597"/>
        <dbReference type="ChEBI" id="CHEBI:83408"/>
        <dbReference type="EC" id="3.1.4.46"/>
    </reaction>
</comment>
<sequence length="814" mass="87364">MIRGFFLILLLIHGAAAAAIPAANNSPKWPTLSGNAPLVIARGGYSGLFPESTEFANKFAMMSSVENVVLYCNLQLAKDGAGLCKTDIRLDNSTNIATVFPKGQKTYNVNGKSITGWFAVDFTGDELNQVSVSQNILSRPSAFDMTSPIPLIGDVISVQPPAIWLNVQFNSFLKEHNLDAGQFISEALKEAGIGFISSPEINFLKDIGGSYKGSKTKLIFRFLEQDAVEPSTKSTYASLLKDLNNIKSFASGILVPKNYIWPVGSDQYLGAATTLVADAHKLGLEVYASGFANDAPASYNYSYDPIAEYLQFVDGADFSVDGVLTDFPSTASEAIACFAHNKDAPPKKKNPLIITHNGASGVFAGCTDLAYQKAVEDGADVIDCSVQMSKDGIPFCLDSADLMGDTTAMTTFMSRSSEVPEIQKNKGIFSFDLTWSEIQSLKSQLTSPFYQAGLLRNPAAKNQGKLMTLDDFLEFAKKSTLQGILIRIQNAAFLASQKGLGIVDAVSSALTKATYDKVANQQVFIQSDDTSVLSVFKTSPSYKRVLFIEETISDVPKPSADEIKKFADSVTITRSSIFKFTDSFLSTTYNVVKEMHAANISVYVEVLRNEFMAVAFDFFSDPMEELASFIASQGVDGVITEFPKTANAYLRSPCADPNSKPYSIFPVQAGDLLSLVPSGALNASAAKSTGPCALLQLPNSSSPSRVCSGLASPFKNGSSLVIWTAGRKRKLQTNGRSVSIRCEQGAKQSSGLGIWLGRLAMVGFATAITVEVATGKGLLENFGFVTPIPTLALVVTALVGVLTAFFIFQSASQD</sequence>
<dbReference type="AlphaFoldDB" id="A0A5P1EWT0"/>
<proteinExistence type="predicted"/>
<evidence type="ECO:0000256" key="4">
    <source>
        <dbReference type="ARBA" id="ARBA00022801"/>
    </source>
</evidence>
<feature type="transmembrane region" description="Helical" evidence="7">
    <location>
        <begin position="782"/>
        <end position="808"/>
    </location>
</feature>
<dbReference type="EC" id="3.1.4.46" evidence="1"/>
<keyword evidence="7" id="KW-0472">Membrane</keyword>
<feature type="domain" description="GP-PDE" evidence="9">
    <location>
        <begin position="351"/>
        <end position="650"/>
    </location>
</feature>
<evidence type="ECO:0000313" key="11">
    <source>
        <dbReference type="Proteomes" id="UP000243459"/>
    </source>
</evidence>
<evidence type="ECO:0000259" key="9">
    <source>
        <dbReference type="PROSITE" id="PS51704"/>
    </source>
</evidence>
<dbReference type="Gene3D" id="3.20.20.190">
    <property type="entry name" value="Phosphatidylinositol (PI) phosphodiesterase"/>
    <property type="match status" value="2"/>
</dbReference>
<dbReference type="PANTHER" id="PTHR43620:SF44">
    <property type="entry name" value="GLYCEROPHOSPHODIESTER PHOSPHODIESTERASE GDPDL6-RELATED"/>
    <property type="match status" value="1"/>
</dbReference>
<keyword evidence="3" id="KW-0319">Glycerol metabolism</keyword>
<dbReference type="GO" id="GO:0006071">
    <property type="term" value="P:glycerol metabolic process"/>
    <property type="evidence" value="ECO:0007669"/>
    <property type="project" value="UniProtKB-KW"/>
</dbReference>
<dbReference type="EMBL" id="CM007385">
    <property type="protein sequence ID" value="ONK70304.1"/>
    <property type="molecule type" value="Genomic_DNA"/>
</dbReference>
<keyword evidence="4" id="KW-0378">Hydrolase</keyword>
<reference evidence="11" key="1">
    <citation type="journal article" date="2017" name="Nat. Commun.">
        <title>The asparagus genome sheds light on the origin and evolution of a young Y chromosome.</title>
        <authorList>
            <person name="Harkess A."/>
            <person name="Zhou J."/>
            <person name="Xu C."/>
            <person name="Bowers J.E."/>
            <person name="Van der Hulst R."/>
            <person name="Ayyampalayam S."/>
            <person name="Mercati F."/>
            <person name="Riccardi P."/>
            <person name="McKain M.R."/>
            <person name="Kakrana A."/>
            <person name="Tang H."/>
            <person name="Ray J."/>
            <person name="Groenendijk J."/>
            <person name="Arikit S."/>
            <person name="Mathioni S.M."/>
            <person name="Nakano M."/>
            <person name="Shan H."/>
            <person name="Telgmann-Rauber A."/>
            <person name="Kanno A."/>
            <person name="Yue Z."/>
            <person name="Chen H."/>
            <person name="Li W."/>
            <person name="Chen Y."/>
            <person name="Xu X."/>
            <person name="Zhang Y."/>
            <person name="Luo S."/>
            <person name="Chen H."/>
            <person name="Gao J."/>
            <person name="Mao Z."/>
            <person name="Pires J.C."/>
            <person name="Luo M."/>
            <person name="Kudrna D."/>
            <person name="Wing R.A."/>
            <person name="Meyers B.C."/>
            <person name="Yi K."/>
            <person name="Kong H."/>
            <person name="Lavrijsen P."/>
            <person name="Sunseri F."/>
            <person name="Falavigna A."/>
            <person name="Ye Y."/>
            <person name="Leebens-Mack J.H."/>
            <person name="Chen G."/>
        </authorList>
    </citation>
    <scope>NUCLEOTIDE SEQUENCE [LARGE SCALE GENOMIC DNA]</scope>
    <source>
        <strain evidence="11">cv. DH0086</strain>
    </source>
</reference>
<evidence type="ECO:0000256" key="8">
    <source>
        <dbReference type="SAM" id="SignalP"/>
    </source>
</evidence>
<evidence type="ECO:0000256" key="3">
    <source>
        <dbReference type="ARBA" id="ARBA00022798"/>
    </source>
</evidence>
<evidence type="ECO:0000256" key="5">
    <source>
        <dbReference type="ARBA" id="ARBA00023180"/>
    </source>
</evidence>
<dbReference type="SUPFAM" id="SSF51695">
    <property type="entry name" value="PLC-like phosphodiesterases"/>
    <property type="match status" value="2"/>
</dbReference>
<evidence type="ECO:0000256" key="7">
    <source>
        <dbReference type="SAM" id="Phobius"/>
    </source>
</evidence>
<organism evidence="10 11">
    <name type="scientific">Asparagus officinalis</name>
    <name type="common">Garden asparagus</name>
    <dbReference type="NCBI Taxonomy" id="4686"/>
    <lineage>
        <taxon>Eukaryota</taxon>
        <taxon>Viridiplantae</taxon>
        <taxon>Streptophyta</taxon>
        <taxon>Embryophyta</taxon>
        <taxon>Tracheophyta</taxon>
        <taxon>Spermatophyta</taxon>
        <taxon>Magnoliopsida</taxon>
        <taxon>Liliopsida</taxon>
        <taxon>Asparagales</taxon>
        <taxon>Asparagaceae</taxon>
        <taxon>Asparagoideae</taxon>
        <taxon>Asparagus</taxon>
    </lineage>
</organism>
<accession>A0A5P1EWT0</accession>
<feature type="signal peptide" evidence="8">
    <location>
        <begin position="1"/>
        <end position="17"/>
    </location>
</feature>
<keyword evidence="7" id="KW-1133">Transmembrane helix</keyword>
<dbReference type="OMA" id="GFDYWAD"/>
<evidence type="ECO:0000256" key="1">
    <source>
        <dbReference type="ARBA" id="ARBA00012247"/>
    </source>
</evidence>
<protein>
    <recommendedName>
        <fullName evidence="1">glycerophosphodiester phosphodiesterase</fullName>
        <ecNumber evidence="1">3.1.4.46</ecNumber>
    </recommendedName>
</protein>